<dbReference type="GO" id="GO:0008168">
    <property type="term" value="F:methyltransferase activity"/>
    <property type="evidence" value="ECO:0007669"/>
    <property type="project" value="InterPro"/>
</dbReference>
<dbReference type="OrthoDB" id="9800801at2"/>
<evidence type="ECO:0000313" key="3">
    <source>
        <dbReference type="Proteomes" id="UP000000483"/>
    </source>
</evidence>
<dbReference type="AlphaFoldDB" id="F2NCJ9"/>
<feature type="region of interest" description="Disordered" evidence="1">
    <location>
        <begin position="142"/>
        <end position="167"/>
    </location>
</feature>
<dbReference type="SUPFAM" id="SSF53335">
    <property type="entry name" value="S-adenosyl-L-methionine-dependent methyltransferases"/>
    <property type="match status" value="1"/>
</dbReference>
<organism evidence="2 3">
    <name type="scientific">Desulfobacca acetoxidans (strain ATCC 700848 / DSM 11109 / ASRB2)</name>
    <dbReference type="NCBI Taxonomy" id="880072"/>
    <lineage>
        <taxon>Bacteria</taxon>
        <taxon>Pseudomonadati</taxon>
        <taxon>Thermodesulfobacteriota</taxon>
        <taxon>Desulfobaccia</taxon>
        <taxon>Desulfobaccales</taxon>
        <taxon>Desulfobaccaceae</taxon>
        <taxon>Desulfobacca</taxon>
    </lineage>
</organism>
<dbReference type="HOGENOM" id="CLU_1591839_0_0_7"/>
<dbReference type="Proteomes" id="UP000000483">
    <property type="component" value="Chromosome"/>
</dbReference>
<keyword evidence="3" id="KW-1185">Reference proteome</keyword>
<evidence type="ECO:0000256" key="1">
    <source>
        <dbReference type="SAM" id="MobiDB-lite"/>
    </source>
</evidence>
<dbReference type="InterPro" id="IPR029063">
    <property type="entry name" value="SAM-dependent_MTases_sf"/>
</dbReference>
<dbReference type="REBASE" id="34403">
    <property type="entry name" value="M.Dac11109ORF1276P"/>
</dbReference>
<dbReference type="eggNOG" id="COG2189">
    <property type="taxonomic scope" value="Bacteria"/>
</dbReference>
<sequence length="167" mass="18951">MSPAWKNKLFFGDNLDILRNQIDTASVDLIYLDPPFNSQATYNILFAEKSGELAAAQITAFEDTWHWNLEAEKAYREVVTFGSKKVADLVQAFRTHLAISLIKHRLTDVFGAELSAYEEFGLPQDYASAEALAPIATFKKASRRRKDPMVQEQQNDINWQAGHLTKE</sequence>
<gene>
    <name evidence="2" type="ordered locus">Desac_1276</name>
</gene>
<reference evidence="3" key="2">
    <citation type="submission" date="2011-03" db="EMBL/GenBank/DDBJ databases">
        <title>The complete genome of Desulfobacca acetoxidans DSM 11109.</title>
        <authorList>
            <consortium name="US DOE Joint Genome Institute (JGI-PGF)"/>
            <person name="Lucas S."/>
            <person name="Copeland A."/>
            <person name="Lapidus A."/>
            <person name="Bruce D."/>
            <person name="Goodwin L."/>
            <person name="Pitluck S."/>
            <person name="Peters L."/>
            <person name="Kyrpides N."/>
            <person name="Mavromatis K."/>
            <person name="Ivanova N."/>
            <person name="Ovchinnikova G."/>
            <person name="Teshima H."/>
            <person name="Detter J.C."/>
            <person name="Han C."/>
            <person name="Land M."/>
            <person name="Hauser L."/>
            <person name="Markowitz V."/>
            <person name="Cheng J.-F."/>
            <person name="Hugenholtz P."/>
            <person name="Woyke T."/>
            <person name="Wu D."/>
            <person name="Spring S."/>
            <person name="Schueler E."/>
            <person name="Brambilla E."/>
            <person name="Klenk H.-P."/>
            <person name="Eisen J.A."/>
        </authorList>
    </citation>
    <scope>NUCLEOTIDE SEQUENCE [LARGE SCALE GENOMIC DNA]</scope>
    <source>
        <strain evidence="3">ATCC 700848 / DSM 11109 / ASRB2</strain>
    </source>
</reference>
<dbReference type="EMBL" id="CP002629">
    <property type="protein sequence ID" value="AEB09133.1"/>
    <property type="molecule type" value="Genomic_DNA"/>
</dbReference>
<dbReference type="PROSITE" id="PS00092">
    <property type="entry name" value="N6_MTASE"/>
    <property type="match status" value="1"/>
</dbReference>
<dbReference type="RefSeq" id="WP_013706245.1">
    <property type="nucleotide sequence ID" value="NC_015388.1"/>
</dbReference>
<dbReference type="InterPro" id="IPR002052">
    <property type="entry name" value="DNA_methylase_N6_adenine_CS"/>
</dbReference>
<proteinExistence type="predicted"/>
<dbReference type="STRING" id="880072.Desac_1276"/>
<dbReference type="KEGG" id="dao:Desac_1276"/>
<dbReference type="Gene3D" id="3.40.50.150">
    <property type="entry name" value="Vaccinia Virus protein VP39"/>
    <property type="match status" value="1"/>
</dbReference>
<protein>
    <recommendedName>
        <fullName evidence="4">Site-specific DNA-methyltransferase</fullName>
    </recommendedName>
</protein>
<name>F2NCJ9_DESAR</name>
<reference evidence="2 3" key="1">
    <citation type="journal article" date="2011" name="Stand. Genomic Sci.">
        <title>Complete genome sequence of the acetate-degrading sulfate reducer Desulfobacca acetoxidans type strain (ASRB2).</title>
        <authorList>
            <person name="Goker M."/>
            <person name="Teshima H."/>
            <person name="Lapidus A."/>
            <person name="Nolan M."/>
            <person name="Lucas S."/>
            <person name="Hammon N."/>
            <person name="Deshpande S."/>
            <person name="Cheng J.F."/>
            <person name="Tapia R."/>
            <person name="Han C."/>
            <person name="Goodwin L."/>
            <person name="Pitluck S."/>
            <person name="Huntemann M."/>
            <person name="Liolios K."/>
            <person name="Ivanova N."/>
            <person name="Pagani I."/>
            <person name="Mavromatis K."/>
            <person name="Ovchinikova G."/>
            <person name="Pati A."/>
            <person name="Chen A."/>
            <person name="Palaniappan K."/>
            <person name="Land M."/>
            <person name="Hauser L."/>
            <person name="Brambilla E.M."/>
            <person name="Rohde M."/>
            <person name="Spring S."/>
            <person name="Detter J.C."/>
            <person name="Woyke T."/>
            <person name="Bristow J."/>
            <person name="Eisen J.A."/>
            <person name="Markowitz V."/>
            <person name="Hugenholtz P."/>
            <person name="Kyrpides N.C."/>
            <person name="Klenk H.P."/>
        </authorList>
    </citation>
    <scope>NUCLEOTIDE SEQUENCE [LARGE SCALE GENOMIC DNA]</scope>
    <source>
        <strain evidence="3">ATCC 700848 / DSM 11109 / ASRB2</strain>
    </source>
</reference>
<evidence type="ECO:0008006" key="4">
    <source>
        <dbReference type="Google" id="ProtNLM"/>
    </source>
</evidence>
<evidence type="ECO:0000313" key="2">
    <source>
        <dbReference type="EMBL" id="AEB09133.1"/>
    </source>
</evidence>
<dbReference type="GO" id="GO:0003676">
    <property type="term" value="F:nucleic acid binding"/>
    <property type="evidence" value="ECO:0007669"/>
    <property type="project" value="InterPro"/>
</dbReference>
<accession>F2NCJ9</accession>
<dbReference type="GO" id="GO:0032259">
    <property type="term" value="P:methylation"/>
    <property type="evidence" value="ECO:0007669"/>
    <property type="project" value="InterPro"/>
</dbReference>